<evidence type="ECO:0000256" key="5">
    <source>
        <dbReference type="ARBA" id="ARBA00023136"/>
    </source>
</evidence>
<evidence type="ECO:0000256" key="2">
    <source>
        <dbReference type="ARBA" id="ARBA00006528"/>
    </source>
</evidence>
<dbReference type="Gene3D" id="1.20.1530.20">
    <property type="match status" value="1"/>
</dbReference>
<feature type="transmembrane region" description="Helical" evidence="6">
    <location>
        <begin position="132"/>
        <end position="157"/>
    </location>
</feature>
<feature type="transmembrane region" description="Helical" evidence="6">
    <location>
        <begin position="98"/>
        <end position="120"/>
    </location>
</feature>
<dbReference type="GO" id="GO:0016020">
    <property type="term" value="C:membrane"/>
    <property type="evidence" value="ECO:0007669"/>
    <property type="project" value="UniProtKB-SubCell"/>
</dbReference>
<keyword evidence="4 6" id="KW-1133">Transmembrane helix</keyword>
<reference evidence="7" key="1">
    <citation type="submission" date="2021-01" db="EMBL/GenBank/DDBJ databases">
        <authorList>
            <person name="Corre E."/>
            <person name="Pelletier E."/>
            <person name="Niang G."/>
            <person name="Scheremetjew M."/>
            <person name="Finn R."/>
            <person name="Kale V."/>
            <person name="Holt S."/>
            <person name="Cochrane G."/>
            <person name="Meng A."/>
            <person name="Brown T."/>
            <person name="Cohen L."/>
        </authorList>
    </citation>
    <scope>NUCLEOTIDE SEQUENCE</scope>
    <source>
        <strain evidence="7">RCC856</strain>
    </source>
</reference>
<evidence type="ECO:0000256" key="1">
    <source>
        <dbReference type="ARBA" id="ARBA00004141"/>
    </source>
</evidence>
<accession>A0A7S3DZ91</accession>
<feature type="transmembrane region" description="Helical" evidence="6">
    <location>
        <begin position="169"/>
        <end position="189"/>
    </location>
</feature>
<feature type="transmembrane region" description="Helical" evidence="6">
    <location>
        <begin position="6"/>
        <end position="24"/>
    </location>
</feature>
<evidence type="ECO:0000256" key="4">
    <source>
        <dbReference type="ARBA" id="ARBA00022989"/>
    </source>
</evidence>
<evidence type="ECO:0000256" key="3">
    <source>
        <dbReference type="ARBA" id="ARBA00022692"/>
    </source>
</evidence>
<dbReference type="Pfam" id="PF01758">
    <property type="entry name" value="SBF"/>
    <property type="match status" value="1"/>
</dbReference>
<evidence type="ECO:0000256" key="6">
    <source>
        <dbReference type="SAM" id="Phobius"/>
    </source>
</evidence>
<sequence length="379" mass="42709">MTAQEIVLLISVAVGSLILGACTARKELLEGVYGHWRAVIVCIVCKGFFLPFAAWALSILWNLDHNVSVGMIIMASVPSSPISNLWQWLSCAHIGLGAFLTFASNFCSMLSTQLVLRFYLGGIVNESFSLDALSIFIYTCAYSMPIVLASTVCYFFVPADKEVHWKWKVLALCLLVTSSLMAFFFVGNSPLGITIDPMELFYNRKPKDYFAVVTFLAVNYVVGYGAGRFFKLHPTICRTVSIEVAMQNDWLALHIVRGTRAPMLYIFPVIFYSAMQASVGPLVMAVFKHMYQSEKISEYINENRCDSFRMPGHFASDDAEQISLQTRHNNAVSRIFGTEEKRRYGKPIWHLSRKVKEKFVRKKPSVEGTPKETLVDSDY</sequence>
<dbReference type="GO" id="GO:0009941">
    <property type="term" value="C:chloroplast envelope"/>
    <property type="evidence" value="ECO:0007669"/>
    <property type="project" value="UniProtKB-ARBA"/>
</dbReference>
<dbReference type="InterPro" id="IPR002657">
    <property type="entry name" value="BilAc:Na_symport/Acr3"/>
</dbReference>
<proteinExistence type="inferred from homology"/>
<name>A0A7S3DZ91_9CHLO</name>
<evidence type="ECO:0000313" key="7">
    <source>
        <dbReference type="EMBL" id="CAE0010074.1"/>
    </source>
</evidence>
<dbReference type="InterPro" id="IPR004710">
    <property type="entry name" value="Bilac:Na_transpt"/>
</dbReference>
<dbReference type="PANTHER" id="PTHR10361:SF28">
    <property type="entry name" value="P3 PROTEIN-RELATED"/>
    <property type="match status" value="1"/>
</dbReference>
<protein>
    <submittedName>
        <fullName evidence="7">Uncharacterized protein</fullName>
    </submittedName>
</protein>
<comment type="subcellular location">
    <subcellularLocation>
        <location evidence="1">Membrane</location>
        <topology evidence="1">Multi-pass membrane protein</topology>
    </subcellularLocation>
</comment>
<keyword evidence="5 6" id="KW-0472">Membrane</keyword>
<dbReference type="InterPro" id="IPR038770">
    <property type="entry name" value="Na+/solute_symporter_sf"/>
</dbReference>
<comment type="similarity">
    <text evidence="2">Belongs to the bile acid:sodium symporter (BASS) (TC 2.A.28) family.</text>
</comment>
<dbReference type="EMBL" id="HBHU01001673">
    <property type="protein sequence ID" value="CAE0010074.1"/>
    <property type="molecule type" value="Transcribed_RNA"/>
</dbReference>
<keyword evidence="3 6" id="KW-0812">Transmembrane</keyword>
<gene>
    <name evidence="7" type="ORF">CLAU1311_LOCUS1069</name>
</gene>
<feature type="transmembrane region" description="Helical" evidence="6">
    <location>
        <begin position="264"/>
        <end position="287"/>
    </location>
</feature>
<dbReference type="AlphaFoldDB" id="A0A7S3DZ91"/>
<organism evidence="7">
    <name type="scientific">Chloropicon laureae</name>
    <dbReference type="NCBI Taxonomy" id="464258"/>
    <lineage>
        <taxon>Eukaryota</taxon>
        <taxon>Viridiplantae</taxon>
        <taxon>Chlorophyta</taxon>
        <taxon>Chloropicophyceae</taxon>
        <taxon>Chloropicales</taxon>
        <taxon>Chloropicaceae</taxon>
        <taxon>Chloropicon</taxon>
    </lineage>
</organism>
<dbReference type="PANTHER" id="PTHR10361">
    <property type="entry name" value="SODIUM-BILE ACID COTRANSPORTER"/>
    <property type="match status" value="1"/>
</dbReference>
<feature type="transmembrane region" description="Helical" evidence="6">
    <location>
        <begin position="209"/>
        <end position="230"/>
    </location>
</feature>
<feature type="transmembrane region" description="Helical" evidence="6">
    <location>
        <begin position="36"/>
        <end position="61"/>
    </location>
</feature>